<accession>A0A2N0RFN5</accession>
<proteinExistence type="predicted"/>
<reference evidence="2 3" key="1">
    <citation type="submission" date="2017-10" db="EMBL/GenBank/DDBJ databases">
        <title>Extensive intraspecific genome diversity in a model arbuscular mycorrhizal fungus.</title>
        <authorList>
            <person name="Chen E.C.H."/>
            <person name="Morin E."/>
            <person name="Baudet D."/>
            <person name="Noel J."/>
            <person name="Ndikumana S."/>
            <person name="Charron P."/>
            <person name="St-Onge C."/>
            <person name="Giorgi J."/>
            <person name="Grigoriev I.V."/>
            <person name="Roux C."/>
            <person name="Martin F.M."/>
            <person name="Corradi N."/>
        </authorList>
    </citation>
    <scope>NUCLEOTIDE SEQUENCE [LARGE SCALE GENOMIC DNA]</scope>
    <source>
        <strain evidence="2 3">A1</strain>
    </source>
</reference>
<keyword evidence="1" id="KW-1133">Transmembrane helix</keyword>
<reference evidence="2 3" key="2">
    <citation type="submission" date="2017-10" db="EMBL/GenBank/DDBJ databases">
        <title>Genome analyses suggest a sexual origin of heterokaryosis in a supposedly ancient asexual fungus.</title>
        <authorList>
            <person name="Corradi N."/>
            <person name="Sedzielewska K."/>
            <person name="Noel J."/>
            <person name="Charron P."/>
            <person name="Farinelli L."/>
            <person name="Marton T."/>
            <person name="Kruger M."/>
            <person name="Pelin A."/>
            <person name="Brachmann A."/>
            <person name="Corradi N."/>
        </authorList>
    </citation>
    <scope>NUCLEOTIDE SEQUENCE [LARGE SCALE GENOMIC DNA]</scope>
    <source>
        <strain evidence="2 3">A1</strain>
    </source>
</reference>
<dbReference type="EMBL" id="LLXH01000897">
    <property type="protein sequence ID" value="PKC62124.1"/>
    <property type="molecule type" value="Genomic_DNA"/>
</dbReference>
<evidence type="ECO:0000313" key="2">
    <source>
        <dbReference type="EMBL" id="PKC62124.1"/>
    </source>
</evidence>
<evidence type="ECO:0000256" key="1">
    <source>
        <dbReference type="SAM" id="Phobius"/>
    </source>
</evidence>
<feature type="transmembrane region" description="Helical" evidence="1">
    <location>
        <begin position="44"/>
        <end position="61"/>
    </location>
</feature>
<dbReference type="Proteomes" id="UP000232688">
    <property type="component" value="Unassembled WGS sequence"/>
</dbReference>
<keyword evidence="1" id="KW-0472">Membrane</keyword>
<organism evidence="2 3">
    <name type="scientific">Rhizophagus irregularis</name>
    <dbReference type="NCBI Taxonomy" id="588596"/>
    <lineage>
        <taxon>Eukaryota</taxon>
        <taxon>Fungi</taxon>
        <taxon>Fungi incertae sedis</taxon>
        <taxon>Mucoromycota</taxon>
        <taxon>Glomeromycotina</taxon>
        <taxon>Glomeromycetes</taxon>
        <taxon>Glomerales</taxon>
        <taxon>Glomeraceae</taxon>
        <taxon>Rhizophagus</taxon>
    </lineage>
</organism>
<sequence>MVVDKDDVNRFYVELNVAVALESHFVRVYVLISQNAIHTRCITFLLHLVHVAIRAFLVYYMNDTFPEVQVFSFVFDILDEKKQL</sequence>
<dbReference type="VEuPathDB" id="FungiDB:RhiirA1_424167"/>
<keyword evidence="1" id="KW-0812">Transmembrane</keyword>
<gene>
    <name evidence="2" type="ORF">RhiirA1_424167</name>
</gene>
<name>A0A2N0RFN5_9GLOM</name>
<dbReference type="AlphaFoldDB" id="A0A2N0RFN5"/>
<protein>
    <submittedName>
        <fullName evidence="2">Uncharacterized protein</fullName>
    </submittedName>
</protein>
<evidence type="ECO:0000313" key="3">
    <source>
        <dbReference type="Proteomes" id="UP000232688"/>
    </source>
</evidence>
<comment type="caution">
    <text evidence="2">The sequence shown here is derived from an EMBL/GenBank/DDBJ whole genome shotgun (WGS) entry which is preliminary data.</text>
</comment>